<feature type="compositionally biased region" description="Polar residues" evidence="1">
    <location>
        <begin position="346"/>
        <end position="371"/>
    </location>
</feature>
<dbReference type="Proteomes" id="UP000799537">
    <property type="component" value="Unassembled WGS sequence"/>
</dbReference>
<dbReference type="GO" id="GO:0005886">
    <property type="term" value="C:plasma membrane"/>
    <property type="evidence" value="ECO:0007669"/>
    <property type="project" value="InterPro"/>
</dbReference>
<keyword evidence="2" id="KW-1133">Transmembrane helix</keyword>
<evidence type="ECO:0000313" key="4">
    <source>
        <dbReference type="Proteomes" id="UP000799537"/>
    </source>
</evidence>
<feature type="compositionally biased region" description="Basic and acidic residues" evidence="1">
    <location>
        <begin position="285"/>
        <end position="303"/>
    </location>
</feature>
<reference evidence="3" key="1">
    <citation type="journal article" date="2020" name="Stud. Mycol.">
        <title>101 Dothideomycetes genomes: a test case for predicting lifestyles and emergence of pathogens.</title>
        <authorList>
            <person name="Haridas S."/>
            <person name="Albert R."/>
            <person name="Binder M."/>
            <person name="Bloem J."/>
            <person name="Labutti K."/>
            <person name="Salamov A."/>
            <person name="Andreopoulos B."/>
            <person name="Baker S."/>
            <person name="Barry K."/>
            <person name="Bills G."/>
            <person name="Bluhm B."/>
            <person name="Cannon C."/>
            <person name="Castanera R."/>
            <person name="Culley D."/>
            <person name="Daum C."/>
            <person name="Ezra D."/>
            <person name="Gonzalez J."/>
            <person name="Henrissat B."/>
            <person name="Kuo A."/>
            <person name="Liang C."/>
            <person name="Lipzen A."/>
            <person name="Lutzoni F."/>
            <person name="Magnuson J."/>
            <person name="Mondo S."/>
            <person name="Nolan M."/>
            <person name="Ohm R."/>
            <person name="Pangilinan J."/>
            <person name="Park H.-J."/>
            <person name="Ramirez L."/>
            <person name="Alfaro M."/>
            <person name="Sun H."/>
            <person name="Tritt A."/>
            <person name="Yoshinaga Y."/>
            <person name="Zwiers L.-H."/>
            <person name="Turgeon B."/>
            <person name="Goodwin S."/>
            <person name="Spatafora J."/>
            <person name="Crous P."/>
            <person name="Grigoriev I."/>
        </authorList>
    </citation>
    <scope>NUCLEOTIDE SEQUENCE</scope>
    <source>
        <strain evidence="3">ATCC 36951</strain>
    </source>
</reference>
<dbReference type="GO" id="GO:0015079">
    <property type="term" value="F:potassium ion transmembrane transporter activity"/>
    <property type="evidence" value="ECO:0007669"/>
    <property type="project" value="InterPro"/>
</dbReference>
<feature type="compositionally biased region" description="Polar residues" evidence="1">
    <location>
        <begin position="600"/>
        <end position="618"/>
    </location>
</feature>
<dbReference type="Pfam" id="PF16944">
    <property type="entry name" value="KCH"/>
    <property type="match status" value="1"/>
</dbReference>
<feature type="compositionally biased region" description="Acidic residues" evidence="1">
    <location>
        <begin position="671"/>
        <end position="681"/>
    </location>
</feature>
<feature type="region of interest" description="Disordered" evidence="1">
    <location>
        <begin position="285"/>
        <end position="331"/>
    </location>
</feature>
<feature type="compositionally biased region" description="Gly residues" evidence="1">
    <location>
        <begin position="702"/>
        <end position="713"/>
    </location>
</feature>
<protein>
    <recommendedName>
        <fullName evidence="5">Pheromone-regulated membrane protein</fullName>
    </recommendedName>
</protein>
<keyword evidence="2" id="KW-0472">Membrane</keyword>
<dbReference type="AlphaFoldDB" id="A0A6A6D114"/>
<dbReference type="InterPro" id="IPR031606">
    <property type="entry name" value="Kch1/2"/>
</dbReference>
<evidence type="ECO:0000313" key="3">
    <source>
        <dbReference type="EMBL" id="KAF2172140.1"/>
    </source>
</evidence>
<accession>A0A6A6D114</accession>
<feature type="region of interest" description="Disordered" evidence="1">
    <location>
        <begin position="346"/>
        <end position="372"/>
    </location>
</feature>
<organism evidence="3 4">
    <name type="scientific">Zasmidium cellare ATCC 36951</name>
    <dbReference type="NCBI Taxonomy" id="1080233"/>
    <lineage>
        <taxon>Eukaryota</taxon>
        <taxon>Fungi</taxon>
        <taxon>Dikarya</taxon>
        <taxon>Ascomycota</taxon>
        <taxon>Pezizomycotina</taxon>
        <taxon>Dothideomycetes</taxon>
        <taxon>Dothideomycetidae</taxon>
        <taxon>Mycosphaerellales</taxon>
        <taxon>Mycosphaerellaceae</taxon>
        <taxon>Zasmidium</taxon>
    </lineage>
</organism>
<dbReference type="EMBL" id="ML993581">
    <property type="protein sequence ID" value="KAF2172140.1"/>
    <property type="molecule type" value="Genomic_DNA"/>
</dbReference>
<feature type="transmembrane region" description="Helical" evidence="2">
    <location>
        <begin position="216"/>
        <end position="248"/>
    </location>
</feature>
<keyword evidence="2" id="KW-0812">Transmembrane</keyword>
<dbReference type="GeneID" id="54568638"/>
<evidence type="ECO:0000256" key="1">
    <source>
        <dbReference type="SAM" id="MobiDB-lite"/>
    </source>
</evidence>
<keyword evidence="4" id="KW-1185">Reference proteome</keyword>
<dbReference type="RefSeq" id="XP_033673029.1">
    <property type="nucleotide sequence ID" value="XM_033815366.1"/>
</dbReference>
<dbReference type="OrthoDB" id="436496at2759"/>
<feature type="transmembrane region" description="Helical" evidence="2">
    <location>
        <begin position="79"/>
        <end position="100"/>
    </location>
</feature>
<sequence length="713" mass="78406">MGCGGDREKGPPEEAAKWDYLTLGDFRCTSGWTYPAYVWLWFMAIVAVAVYVVDTYTAVNLLAFDNWSSQVKPAVPIKYSKWIFAVCILLSWVLCVYEWIRAIRVIRRGGVAESFLDPLAVTLQSIRPQGFKRFLVFTELTKSRKGTDYVALFVYFAFKGAIRVIIAEGPRQVVNALTLKGLLTDDLLNTQSSERNSFDQFWYNVEQVADRNPMEAAIYCSMLFTLVIWVFSALSLIISAILYLLFLWHYIPKSDGRLSVYCKRKVDRRLAKIVEHKVQAAIEKEQKKAAKVERREELKRQKTGELPPPRAPTFKAQPTLPTLEDSPDLKKEDKLPDFALVRQDTSNSVSTLPAYSSRPPTRNGNPMQRQPTLPALDTNVHPGMGPRSGTQTSQWSAAPSYSTDAPLLANAGYAGEADVSAMPPSVISRQTSYSSFNAPFHDRNGSQGSMGSVRAGSVRTFTPGPGPRVQTPMSARSYTPVPHNGQGNYPRAPPAPRIPLPVRSNTAHGYEQNPQAMNMPGPDNFARPPPRAGTADGFRPLPHDNSESSFSSLHSQQSFSRPMPGRKPSNPSFRAYTPAPVPEDRATSPQNSYEMKASPVHSQPQNTGYTAFNPSMHSATPAPQEPRRNVTVSGAPGGADYFGQIHHGVPQRSATAPIEPQRASVAYAGDILDEYGPSDDEGAQRHSNPASGPPRAATTGPGPHGGQGQWRAY</sequence>
<feature type="transmembrane region" description="Helical" evidence="2">
    <location>
        <begin position="36"/>
        <end position="59"/>
    </location>
</feature>
<gene>
    <name evidence="3" type="ORF">M409DRAFT_62927</name>
</gene>
<proteinExistence type="predicted"/>
<name>A0A6A6D114_ZASCE</name>
<feature type="compositionally biased region" description="Low complexity" evidence="1">
    <location>
        <begin position="689"/>
        <end position="701"/>
    </location>
</feature>
<evidence type="ECO:0008006" key="5">
    <source>
        <dbReference type="Google" id="ProtNLM"/>
    </source>
</evidence>
<dbReference type="PANTHER" id="PTHR36424:SF1">
    <property type="entry name" value="LOW AFFINITY K(+) TRANSPORTER 1-RELATED"/>
    <property type="match status" value="1"/>
</dbReference>
<dbReference type="PANTHER" id="PTHR36424">
    <property type="entry name" value="PHEROMONE-REGULATED MEMBRANE PROTEIN 6"/>
    <property type="match status" value="1"/>
</dbReference>
<feature type="region of interest" description="Disordered" evidence="1">
    <location>
        <begin position="442"/>
        <end position="713"/>
    </location>
</feature>
<feature type="compositionally biased region" description="Polar residues" evidence="1">
    <location>
        <begin position="503"/>
        <end position="516"/>
    </location>
</feature>
<feature type="compositionally biased region" description="Low complexity" evidence="1">
    <location>
        <begin position="547"/>
        <end position="560"/>
    </location>
</feature>
<evidence type="ECO:0000256" key="2">
    <source>
        <dbReference type="SAM" id="Phobius"/>
    </source>
</evidence>